<evidence type="ECO:0000256" key="7">
    <source>
        <dbReference type="ARBA" id="ARBA00022884"/>
    </source>
</evidence>
<evidence type="ECO:0000256" key="16">
    <source>
        <dbReference type="SAM" id="MobiDB-lite"/>
    </source>
</evidence>
<keyword evidence="21" id="KW-1185">Reference proteome</keyword>
<dbReference type="InterPro" id="IPR000504">
    <property type="entry name" value="RRM_dom"/>
</dbReference>
<dbReference type="Proteomes" id="UP000242913">
    <property type="component" value="Unassembled WGS sequence"/>
</dbReference>
<dbReference type="FunFam" id="2.170.270.10:FF:000010">
    <property type="entry name" value="Histone-lysine N-methyltransferase"/>
    <property type="match status" value="1"/>
</dbReference>
<evidence type="ECO:0000256" key="13">
    <source>
        <dbReference type="ARBA" id="ARBA00049129"/>
    </source>
</evidence>
<dbReference type="InterPro" id="IPR035979">
    <property type="entry name" value="RBD_domain_sf"/>
</dbReference>
<evidence type="ECO:0000256" key="2">
    <source>
        <dbReference type="ARBA" id="ARBA00012182"/>
    </source>
</evidence>
<feature type="coiled-coil region" evidence="15">
    <location>
        <begin position="945"/>
        <end position="972"/>
    </location>
</feature>
<feature type="compositionally biased region" description="Basic and acidic residues" evidence="16">
    <location>
        <begin position="1176"/>
        <end position="1206"/>
    </location>
</feature>
<comment type="subcellular location">
    <subcellularLocation>
        <location evidence="1">Nucleus</location>
    </subcellularLocation>
</comment>
<dbReference type="GO" id="GO:0003723">
    <property type="term" value="F:RNA binding"/>
    <property type="evidence" value="ECO:0007669"/>
    <property type="project" value="UniProtKB-UniRule"/>
</dbReference>
<keyword evidence="7 14" id="KW-0694">RNA-binding</keyword>
<feature type="domain" description="SET" evidence="18">
    <location>
        <begin position="1595"/>
        <end position="1712"/>
    </location>
</feature>
<evidence type="ECO:0000256" key="12">
    <source>
        <dbReference type="ARBA" id="ARBA00047583"/>
    </source>
</evidence>
<evidence type="ECO:0000256" key="4">
    <source>
        <dbReference type="ARBA" id="ARBA00022679"/>
    </source>
</evidence>
<evidence type="ECO:0000256" key="15">
    <source>
        <dbReference type="SAM" id="Coils"/>
    </source>
</evidence>
<keyword evidence="15" id="KW-0175">Coiled coil</keyword>
<keyword evidence="5" id="KW-0949">S-adenosyl-L-methionine</keyword>
<dbReference type="InterPro" id="IPR044570">
    <property type="entry name" value="Set1-like"/>
</dbReference>
<evidence type="ECO:0000256" key="9">
    <source>
        <dbReference type="ARBA" id="ARBA00023163"/>
    </source>
</evidence>
<dbReference type="PANTHER" id="PTHR45814:SF2">
    <property type="entry name" value="HISTONE-LYSINE N-METHYLTRANSFERASE SETD1"/>
    <property type="match status" value="1"/>
</dbReference>
<evidence type="ECO:0000259" key="18">
    <source>
        <dbReference type="PROSITE" id="PS50280"/>
    </source>
</evidence>
<feature type="region of interest" description="Disordered" evidence="16">
    <location>
        <begin position="584"/>
        <end position="762"/>
    </location>
</feature>
<keyword evidence="9" id="KW-0804">Transcription</keyword>
<dbReference type="InterPro" id="IPR046341">
    <property type="entry name" value="SET_dom_sf"/>
</dbReference>
<feature type="compositionally biased region" description="Basic and acidic residues" evidence="16">
    <location>
        <begin position="671"/>
        <end position="687"/>
    </location>
</feature>
<comment type="catalytic activity">
    <reaction evidence="11">
        <text>L-lysyl(4)-[histone H3] + 3 S-adenosyl-L-methionine = N(6),N(6),N(6)-trimethyl-L-lysyl(4)-[histone H3] + 3 S-adenosyl-L-homocysteine + 3 H(+)</text>
        <dbReference type="Rhea" id="RHEA:60260"/>
        <dbReference type="Rhea" id="RHEA-COMP:15537"/>
        <dbReference type="Rhea" id="RHEA-COMP:15547"/>
        <dbReference type="ChEBI" id="CHEBI:15378"/>
        <dbReference type="ChEBI" id="CHEBI:29969"/>
        <dbReference type="ChEBI" id="CHEBI:57856"/>
        <dbReference type="ChEBI" id="CHEBI:59789"/>
        <dbReference type="ChEBI" id="CHEBI:61961"/>
        <dbReference type="EC" id="2.1.1.354"/>
    </reaction>
</comment>
<gene>
    <name evidence="20" type="ORF">X798_03347</name>
</gene>
<comment type="catalytic activity">
    <reaction evidence="13">
        <text>N(6),N(6)-dimethyl-L-lysyl(4)-[histone H3] + S-adenosyl-L-methionine = N(6),N(6),N(6)-trimethyl-L-lysyl(4)-[histone H3] + S-adenosyl-L-homocysteine + H(+)</text>
        <dbReference type="Rhea" id="RHEA:60272"/>
        <dbReference type="Rhea" id="RHEA-COMP:15537"/>
        <dbReference type="Rhea" id="RHEA-COMP:15540"/>
        <dbReference type="ChEBI" id="CHEBI:15378"/>
        <dbReference type="ChEBI" id="CHEBI:57856"/>
        <dbReference type="ChEBI" id="CHEBI:59789"/>
        <dbReference type="ChEBI" id="CHEBI:61961"/>
        <dbReference type="ChEBI" id="CHEBI:61976"/>
    </reaction>
</comment>
<dbReference type="CDD" id="cd19169">
    <property type="entry name" value="SET_SETD1"/>
    <property type="match status" value="1"/>
</dbReference>
<dbReference type="GO" id="GO:0048188">
    <property type="term" value="C:Set1C/COMPASS complex"/>
    <property type="evidence" value="ECO:0007669"/>
    <property type="project" value="InterPro"/>
</dbReference>
<dbReference type="OrthoDB" id="308383at2759"/>
<dbReference type="SUPFAM" id="SSF82199">
    <property type="entry name" value="SET domain"/>
    <property type="match status" value="1"/>
</dbReference>
<feature type="domain" description="Post-SET" evidence="19">
    <location>
        <begin position="1718"/>
        <end position="1734"/>
    </location>
</feature>
<dbReference type="GO" id="GO:0140999">
    <property type="term" value="F:histone H3K4 trimethyltransferase activity"/>
    <property type="evidence" value="ECO:0007669"/>
    <property type="project" value="UniProtKB-EC"/>
</dbReference>
<feature type="region of interest" description="Disordered" evidence="16">
    <location>
        <begin position="429"/>
        <end position="524"/>
    </location>
</feature>
<evidence type="ECO:0000256" key="8">
    <source>
        <dbReference type="ARBA" id="ARBA00023015"/>
    </source>
</evidence>
<dbReference type="InterPro" id="IPR037841">
    <property type="entry name" value="SET_SETD1A/B"/>
</dbReference>
<feature type="compositionally biased region" description="Basic residues" evidence="16">
    <location>
        <begin position="652"/>
        <end position="665"/>
    </location>
</feature>
<feature type="domain" description="RRM" evidence="17">
    <location>
        <begin position="88"/>
        <end position="159"/>
    </location>
</feature>
<evidence type="ECO:0000256" key="10">
    <source>
        <dbReference type="ARBA" id="ARBA00023242"/>
    </source>
</evidence>
<feature type="compositionally biased region" description="Basic residues" evidence="16">
    <location>
        <begin position="1133"/>
        <end position="1151"/>
    </location>
</feature>
<organism evidence="20 21">
    <name type="scientific">Onchocerca flexuosa</name>
    <dbReference type="NCBI Taxonomy" id="387005"/>
    <lineage>
        <taxon>Eukaryota</taxon>
        <taxon>Metazoa</taxon>
        <taxon>Ecdysozoa</taxon>
        <taxon>Nematoda</taxon>
        <taxon>Chromadorea</taxon>
        <taxon>Rhabditida</taxon>
        <taxon>Spirurina</taxon>
        <taxon>Spiruromorpha</taxon>
        <taxon>Filarioidea</taxon>
        <taxon>Onchocercidae</taxon>
        <taxon>Onchocerca</taxon>
    </lineage>
</organism>
<dbReference type="PROSITE" id="PS50102">
    <property type="entry name" value="RRM"/>
    <property type="match status" value="1"/>
</dbReference>
<name>A0A238BWJ3_9BILA</name>
<dbReference type="InterPro" id="IPR003616">
    <property type="entry name" value="Post-SET_dom"/>
</dbReference>
<evidence type="ECO:0000259" key="17">
    <source>
        <dbReference type="PROSITE" id="PS50102"/>
    </source>
</evidence>
<dbReference type="PROSITE" id="PS50280">
    <property type="entry name" value="SET"/>
    <property type="match status" value="1"/>
</dbReference>
<keyword evidence="4" id="KW-0808">Transferase</keyword>
<feature type="compositionally biased region" description="Basic residues" evidence="16">
    <location>
        <begin position="630"/>
        <end position="645"/>
    </location>
</feature>
<evidence type="ECO:0000256" key="11">
    <source>
        <dbReference type="ARBA" id="ARBA00047571"/>
    </source>
</evidence>
<dbReference type="Pfam" id="PF11764">
    <property type="entry name" value="N-SET"/>
    <property type="match status" value="1"/>
</dbReference>
<evidence type="ECO:0000256" key="6">
    <source>
        <dbReference type="ARBA" id="ARBA00022853"/>
    </source>
</evidence>
<dbReference type="SMART" id="SM01291">
    <property type="entry name" value="N-SET"/>
    <property type="match status" value="1"/>
</dbReference>
<dbReference type="SMART" id="SM00317">
    <property type="entry name" value="SET"/>
    <property type="match status" value="1"/>
</dbReference>
<keyword evidence="10" id="KW-0539">Nucleus</keyword>
<dbReference type="Gene3D" id="2.170.270.10">
    <property type="entry name" value="SET domain"/>
    <property type="match status" value="1"/>
</dbReference>
<dbReference type="PROSITE" id="PS50868">
    <property type="entry name" value="POST_SET"/>
    <property type="match status" value="1"/>
</dbReference>
<protein>
    <recommendedName>
        <fullName evidence="2">[histone H3]-lysine(4) N-trimethyltransferase</fullName>
        <ecNumber evidence="2">2.1.1.354</ecNumber>
    </recommendedName>
</protein>
<reference evidence="20 21" key="1">
    <citation type="submission" date="2015-12" db="EMBL/GenBank/DDBJ databases">
        <title>Draft genome of the nematode, Onchocerca flexuosa.</title>
        <authorList>
            <person name="Mitreva M."/>
        </authorList>
    </citation>
    <scope>NUCLEOTIDE SEQUENCE [LARGE SCALE GENOMIC DNA]</scope>
    <source>
        <strain evidence="20">Red Deer</strain>
    </source>
</reference>
<feature type="compositionally biased region" description="Low complexity" evidence="16">
    <location>
        <begin position="488"/>
        <end position="498"/>
    </location>
</feature>
<evidence type="ECO:0000256" key="1">
    <source>
        <dbReference type="ARBA" id="ARBA00004123"/>
    </source>
</evidence>
<proteinExistence type="predicted"/>
<dbReference type="InterPro" id="IPR024657">
    <property type="entry name" value="COMPASS_Set1_N-SET"/>
</dbReference>
<dbReference type="Pfam" id="PF00076">
    <property type="entry name" value="RRM_1"/>
    <property type="match status" value="1"/>
</dbReference>
<feature type="compositionally biased region" description="Polar residues" evidence="16">
    <location>
        <begin position="1152"/>
        <end position="1163"/>
    </location>
</feature>
<accession>A0A238BWJ3</accession>
<keyword evidence="6" id="KW-0156">Chromatin regulator</keyword>
<dbReference type="Pfam" id="PF00856">
    <property type="entry name" value="SET"/>
    <property type="match status" value="1"/>
</dbReference>
<dbReference type="InterPro" id="IPR001214">
    <property type="entry name" value="SET_dom"/>
</dbReference>
<sequence length="1734" mass="196317">MGGSNRSRPASETVHHFHHKLAWKAINIDAKHVIFRCDGICKDNPKYNVRTLGDPRNPLTRFRNVESIDLPLPSFVLDNNSVGPQPKREVSIFGLNDNINHAFLSDMCQKTGQIIEVFVYMHPRTKKHLGMAYVVFQDVGKAQSFVAKNNGTSVMGQTITCIIDPYAKEISRLYEKQAVEAAPVPRYLSRLDYNRLTEFRRISSASISEHKDILSSPSPSISGQQSTDFKILEPAPQKQPDKSETGLHHNKDRQIHEQSVDATLTKTSHIENVVPPNECSTILSTTEHFSPFTVSPSSTNLSYPSLTTMQAANQTFSSHHFMSNQHSQTPFTYYHSIPSNPISPLSNFSPISSSVSTFSPLPPLPPITGRMPFPIWSNVPPPPLRTSVPNTWPRAKTIVSAPVPSQILSIKSSAPTISNFASTTYQAVPSTSSFEETAPMDPAPSKQENNEKKKPKTIIPIVQTRKRSIPVSGKVKVRKRKRLREAISVSSASESSSSKSDERSELSEESSPSSSSTIKRKHQHRKKGIIEECKYYKKKGAGGTCNYYKNDIRKCSHETKSDLLKSPELVEEVESYQRIRKYKKREQETTKRDEHFVEPDVDLPDLESVSSEEDQFSAQRHELKVQSAAKKSKSHRKILSTKRTRQQQSRHVNWRKKRIMEKRHKQCDNGSYRDRESSSLSENEKGHRWSSSSSTTESEIESDESSSFRKNKKTRKHASNLHSPKNLQTVNLSDIVEAVTASSEESDDEEVGTSGIAHQPIAHVKNSLTKNESTQSLPTPFITSPEKLSGDSPLPCVLQSTPPAETSRSSFERRLENLFRSTSMQPPIIEIHEEERSNDAGSISVPFISALDVPFLPSTTATSAVVRKEMPFSEASFVERNSAEITVVKHPFDLNPTNFATYGNLTLAVSGTLAKAALHHPIYFFIFCSSTLSNKIGASSPLNAVNKVREQNKHLNAIMEEQSELIEDKEVEIGDGLKENKERKELEEQILEKKRAGRENYVHAVYVAVREELKTVLLKDLMRKIESIAFEKLEEGWKEKEKTKVEEQDDDFWQNEAKDGATDAPLLTFDKASVPPVKQTVSSKDSLNEMVRQVTEQTRAEMSAAFGPDTAALLGTGLFFKGLGIARNMPSFKKKQVHLSPKRKQRSRSRNSYRSFCSASSPTKSDRTPESSRSYRRSESQNRSRSESSFADERSSDEETRSENERSTSGSGSICSTDRSSQVLSIRKRGVSGIVTPTDGSMSEEDDDEVEVDKEEEEQQKEQEHIEKNFDEIRAIGIEEKAVLFVKAEIGENNGCDETESLSSSTAASHLIEQNKIAEELRTRNKEVHDAANIEGYFNDHCYLPVELSEQLKKEFEKSVSTCSDSETISSEFCKTTKLEKSEKTLLQHVQDKTVKIKKRCYRNELASLLPPPVDVEQLTWETTWKPAKQWDKRTRKEEKEIFWKFEKEGLDAEDLMFLEKAFHEMQNDGTATWNRKLYWVPPRKVPEVHLLDKPKKIGKNIYYYDDPELEGVIPHSSGCARTEGYYKLSHKEKRGVLRRPDVFLTEINEKDDEKARYLMQSTREARSMNRRLLTSMGDTSSDIFKVNQLKFRKKLIKFARSRIHGWGLYALEAIAPDEMIVEYIGQKIRPTVADEREKRYERRGMGSSYLFRIDSDNVIDATQMGNLARFINHSCQPNCYAKIVVVDGEKRIVIYSKLPISKGDEITYDYKFPIEEDKIDCLCGAPGCRGSLN</sequence>
<evidence type="ECO:0000259" key="19">
    <source>
        <dbReference type="PROSITE" id="PS50868"/>
    </source>
</evidence>
<dbReference type="PANTHER" id="PTHR45814">
    <property type="entry name" value="HISTONE-LYSINE N-METHYLTRANSFERASE SETD1"/>
    <property type="match status" value="1"/>
</dbReference>
<feature type="region of interest" description="Disordered" evidence="16">
    <location>
        <begin position="1133"/>
        <end position="1265"/>
    </location>
</feature>
<keyword evidence="3" id="KW-0489">Methyltransferase</keyword>
<evidence type="ECO:0000256" key="3">
    <source>
        <dbReference type="ARBA" id="ARBA00022603"/>
    </source>
</evidence>
<dbReference type="EC" id="2.1.1.354" evidence="2"/>
<feature type="compositionally biased region" description="Polar residues" evidence="16">
    <location>
        <begin position="1214"/>
        <end position="1224"/>
    </location>
</feature>
<evidence type="ECO:0000313" key="20">
    <source>
        <dbReference type="EMBL" id="OZC09653.1"/>
    </source>
</evidence>
<dbReference type="Gene3D" id="3.30.70.330">
    <property type="match status" value="1"/>
</dbReference>
<feature type="compositionally biased region" description="Acidic residues" evidence="16">
    <location>
        <begin position="1242"/>
        <end position="1259"/>
    </location>
</feature>
<evidence type="ECO:0000256" key="5">
    <source>
        <dbReference type="ARBA" id="ARBA00022691"/>
    </source>
</evidence>
<dbReference type="SMART" id="SM00508">
    <property type="entry name" value="PostSET"/>
    <property type="match status" value="1"/>
</dbReference>
<evidence type="ECO:0000313" key="21">
    <source>
        <dbReference type="Proteomes" id="UP000242913"/>
    </source>
</evidence>
<feature type="compositionally biased region" description="Basic residues" evidence="16">
    <location>
        <begin position="709"/>
        <end position="719"/>
    </location>
</feature>
<dbReference type="InterPro" id="IPR012677">
    <property type="entry name" value="Nucleotide-bd_a/b_plait_sf"/>
</dbReference>
<dbReference type="SMART" id="SM00360">
    <property type="entry name" value="RRM"/>
    <property type="match status" value="1"/>
</dbReference>
<feature type="compositionally biased region" description="Polar residues" evidence="16">
    <location>
        <begin position="720"/>
        <end position="732"/>
    </location>
</feature>
<dbReference type="GO" id="GO:0032259">
    <property type="term" value="P:methylation"/>
    <property type="evidence" value="ECO:0007669"/>
    <property type="project" value="UniProtKB-KW"/>
</dbReference>
<dbReference type="SUPFAM" id="SSF54928">
    <property type="entry name" value="RNA-binding domain, RBD"/>
    <property type="match status" value="1"/>
</dbReference>
<dbReference type="EMBL" id="KZ269992">
    <property type="protein sequence ID" value="OZC09653.1"/>
    <property type="molecule type" value="Genomic_DNA"/>
</dbReference>
<comment type="catalytic activity">
    <reaction evidence="12">
        <text>N(6)-methyl-L-lysyl(4)-[histone H3] + S-adenosyl-L-methionine = N(6),N(6)-dimethyl-L-lysyl(4)-[histone H3] + S-adenosyl-L-homocysteine + H(+)</text>
        <dbReference type="Rhea" id="RHEA:60268"/>
        <dbReference type="Rhea" id="RHEA-COMP:15540"/>
        <dbReference type="Rhea" id="RHEA-COMP:15543"/>
        <dbReference type="ChEBI" id="CHEBI:15378"/>
        <dbReference type="ChEBI" id="CHEBI:57856"/>
        <dbReference type="ChEBI" id="CHEBI:59789"/>
        <dbReference type="ChEBI" id="CHEBI:61929"/>
        <dbReference type="ChEBI" id="CHEBI:61976"/>
    </reaction>
</comment>
<keyword evidence="8" id="KW-0805">Transcription regulation</keyword>
<evidence type="ECO:0000256" key="14">
    <source>
        <dbReference type="PROSITE-ProRule" id="PRU00176"/>
    </source>
</evidence>
<feature type="compositionally biased region" description="Acidic residues" evidence="16">
    <location>
        <begin position="599"/>
        <end position="615"/>
    </location>
</feature>
<feature type="compositionally biased region" description="Basic and acidic residues" evidence="16">
    <location>
        <begin position="585"/>
        <end position="598"/>
    </location>
</feature>